<evidence type="ECO:0000313" key="2">
    <source>
        <dbReference type="EMBL" id="MBO0476446.1"/>
    </source>
</evidence>
<reference evidence="2 3" key="1">
    <citation type="submission" date="2021-03" db="EMBL/GenBank/DDBJ databases">
        <title>Enterococcal diversity collection.</title>
        <authorList>
            <person name="Gilmore M.S."/>
            <person name="Schwartzman J."/>
            <person name="Van Tyne D."/>
            <person name="Martin M."/>
            <person name="Earl A.M."/>
            <person name="Manson A.L."/>
            <person name="Straub T."/>
            <person name="Salamzade R."/>
            <person name="Saavedra J."/>
            <person name="Lebreton F."/>
            <person name="Prichula J."/>
            <person name="Schaufler K."/>
            <person name="Gaca A."/>
            <person name="Sgardioli B."/>
            <person name="Wagenaar J."/>
            <person name="Strong T."/>
        </authorList>
    </citation>
    <scope>NUCLEOTIDE SEQUENCE [LARGE SCALE GENOMIC DNA]</scope>
    <source>
        <strain evidence="2 3">DIV0080</strain>
    </source>
</reference>
<evidence type="ECO:0000259" key="1">
    <source>
        <dbReference type="Pfam" id="PF13021"/>
    </source>
</evidence>
<gene>
    <name evidence="2" type="ORF">DOK76_05145</name>
</gene>
<feature type="domain" description="DUF3885" evidence="1">
    <location>
        <begin position="2"/>
        <end position="193"/>
    </location>
</feature>
<comment type="caution">
    <text evidence="2">The sequence shown here is derived from an EMBL/GenBank/DDBJ whole genome shotgun (WGS) entry which is preliminary data.</text>
</comment>
<dbReference type="InterPro" id="IPR024976">
    <property type="entry name" value="DUF3885"/>
</dbReference>
<keyword evidence="3" id="KW-1185">Reference proteome</keyword>
<dbReference type="EMBL" id="JAFLVX010000015">
    <property type="protein sequence ID" value="MBO0476446.1"/>
    <property type="molecule type" value="Genomic_DNA"/>
</dbReference>
<proteinExistence type="predicted"/>
<protein>
    <submittedName>
        <fullName evidence="2">DUF3885 domain-containing protein</fullName>
    </submittedName>
</protein>
<sequence>MNQSLRTIYSTHHHTYPLKENIRFELAHGYNATYYGQVAHNKQIDAVENGKKRALTLFHDIFKYSETIQMIFFISHNSSKSNIKKYLYKNEFKVIDSFVTNSWEDYYEGLTTVLVTETAKSNIRITKVIDGICYEDFYRHGKLRIRNPFVFYNAKDNIILNIYDDRGCDVWSDNLKRQKELFNHYYSWILDYDKENISRFYNSIE</sequence>
<accession>A0ABS3HRQ5</accession>
<dbReference type="Proteomes" id="UP000664857">
    <property type="component" value="Unassembled WGS sequence"/>
</dbReference>
<dbReference type="RefSeq" id="WP_206965459.1">
    <property type="nucleotide sequence ID" value="NZ_JAFLVX010000015.1"/>
</dbReference>
<evidence type="ECO:0000313" key="3">
    <source>
        <dbReference type="Proteomes" id="UP000664857"/>
    </source>
</evidence>
<organism evidence="2 3">
    <name type="scientific">Candidatus Vagococcus giribetii</name>
    <dbReference type="NCBI Taxonomy" id="2230876"/>
    <lineage>
        <taxon>Bacteria</taxon>
        <taxon>Bacillati</taxon>
        <taxon>Bacillota</taxon>
        <taxon>Bacilli</taxon>
        <taxon>Lactobacillales</taxon>
        <taxon>Enterococcaceae</taxon>
        <taxon>Vagococcus</taxon>
    </lineage>
</organism>
<name>A0ABS3HRQ5_9ENTE</name>
<dbReference type="Pfam" id="PF13021">
    <property type="entry name" value="DUF3885"/>
    <property type="match status" value="1"/>
</dbReference>